<feature type="transmembrane region" description="Helical" evidence="6">
    <location>
        <begin position="127"/>
        <end position="147"/>
    </location>
</feature>
<feature type="transmembrane region" description="Helical" evidence="6">
    <location>
        <begin position="249"/>
        <end position="269"/>
    </location>
</feature>
<evidence type="ECO:0000256" key="1">
    <source>
        <dbReference type="ARBA" id="ARBA00004141"/>
    </source>
</evidence>
<dbReference type="Gene3D" id="1.20.1260.100">
    <property type="entry name" value="TspO/MBR protein"/>
    <property type="match status" value="1"/>
</dbReference>
<evidence type="ECO:0000256" key="3">
    <source>
        <dbReference type="ARBA" id="ARBA00022692"/>
    </source>
</evidence>
<dbReference type="InterPro" id="IPR038330">
    <property type="entry name" value="TspO/MBR-related_sf"/>
</dbReference>
<name>A0ABU8LNK1_9MICO</name>
<proteinExistence type="inferred from homology"/>
<feature type="transmembrane region" description="Helical" evidence="6">
    <location>
        <begin position="72"/>
        <end position="93"/>
    </location>
</feature>
<dbReference type="EMBL" id="JBBDGN010000019">
    <property type="protein sequence ID" value="MEJ1092915.1"/>
    <property type="molecule type" value="Genomic_DNA"/>
</dbReference>
<dbReference type="PANTHER" id="PTHR33802">
    <property type="entry name" value="SI:CH211-161H7.5-RELATED"/>
    <property type="match status" value="1"/>
</dbReference>
<comment type="subcellular location">
    <subcellularLocation>
        <location evidence="1">Membrane</location>
        <topology evidence="1">Multi-pass membrane protein</topology>
    </subcellularLocation>
</comment>
<gene>
    <name evidence="7" type="ORF">WDU93_14605</name>
</gene>
<reference evidence="7 8" key="1">
    <citation type="submission" date="2024-02" db="EMBL/GenBank/DDBJ databases">
        <authorList>
            <person name="Saticioglu I.B."/>
        </authorList>
    </citation>
    <scope>NUCLEOTIDE SEQUENCE [LARGE SCALE GENOMIC DNA]</scope>
    <source>
        <strain evidence="7 8">Mu-43</strain>
    </source>
</reference>
<keyword evidence="3 6" id="KW-0812">Transmembrane</keyword>
<dbReference type="Pfam" id="PF03073">
    <property type="entry name" value="TspO_MBR"/>
    <property type="match status" value="1"/>
</dbReference>
<dbReference type="InterPro" id="IPR004307">
    <property type="entry name" value="TspO_MBR"/>
</dbReference>
<evidence type="ECO:0000256" key="4">
    <source>
        <dbReference type="ARBA" id="ARBA00022989"/>
    </source>
</evidence>
<evidence type="ECO:0000256" key="5">
    <source>
        <dbReference type="ARBA" id="ARBA00023136"/>
    </source>
</evidence>
<keyword evidence="8" id="KW-1185">Reference proteome</keyword>
<dbReference type="PANTHER" id="PTHR33802:SF1">
    <property type="entry name" value="XK-RELATED PROTEIN"/>
    <property type="match status" value="1"/>
</dbReference>
<organism evidence="7 8">
    <name type="scientific">Microbacterium istanbulense</name>
    <dbReference type="NCBI Taxonomy" id="3122049"/>
    <lineage>
        <taxon>Bacteria</taxon>
        <taxon>Bacillati</taxon>
        <taxon>Actinomycetota</taxon>
        <taxon>Actinomycetes</taxon>
        <taxon>Micrococcales</taxon>
        <taxon>Microbacteriaceae</taxon>
        <taxon>Microbacterium</taxon>
    </lineage>
</organism>
<evidence type="ECO:0000256" key="6">
    <source>
        <dbReference type="SAM" id="Phobius"/>
    </source>
</evidence>
<sequence>MAASAPPTTVGTEGTASRERRDLSRQIIVLVSSVLAIVAAFIGSGVIVGTPIQDAAGGALDADSTLIAPGTGAFRIWSVIYTGMLAYAIWQVLPAQRHDERQRRLGWWVTASLVLNAVWIASVQLDLLPLSLPIIVVLLAVLCRLFVVLRGTPPKNRVETVVADGSIGLYLGWVIVATAANATAVLVAAGFDGFGLDPELWAVLVLAVAAGVGVALALWGGGRIAPALSLCWGLSWVGVARLGDEPYSVTTGVAAIVAAAIVAAATVVARLRHDRRRT</sequence>
<comment type="caution">
    <text evidence="7">The sequence shown here is derived from an EMBL/GenBank/DDBJ whole genome shotgun (WGS) entry which is preliminary data.</text>
</comment>
<keyword evidence="4 6" id="KW-1133">Transmembrane helix</keyword>
<feature type="transmembrane region" description="Helical" evidence="6">
    <location>
        <begin position="224"/>
        <end position="243"/>
    </location>
</feature>
<evidence type="ECO:0000313" key="8">
    <source>
        <dbReference type="Proteomes" id="UP001366085"/>
    </source>
</evidence>
<evidence type="ECO:0000313" key="7">
    <source>
        <dbReference type="EMBL" id="MEJ1092915.1"/>
    </source>
</evidence>
<dbReference type="Proteomes" id="UP001366085">
    <property type="component" value="Unassembled WGS sequence"/>
</dbReference>
<protein>
    <submittedName>
        <fullName evidence="7">Tryptophan-rich sensory protein</fullName>
    </submittedName>
</protein>
<feature type="transmembrane region" description="Helical" evidence="6">
    <location>
        <begin position="167"/>
        <end position="188"/>
    </location>
</feature>
<feature type="transmembrane region" description="Helical" evidence="6">
    <location>
        <begin position="27"/>
        <end position="52"/>
    </location>
</feature>
<accession>A0ABU8LNK1</accession>
<dbReference type="RefSeq" id="WP_337321969.1">
    <property type="nucleotide sequence ID" value="NZ_JBBDGN010000019.1"/>
</dbReference>
<feature type="transmembrane region" description="Helical" evidence="6">
    <location>
        <begin position="200"/>
        <end position="219"/>
    </location>
</feature>
<evidence type="ECO:0000256" key="2">
    <source>
        <dbReference type="ARBA" id="ARBA00007524"/>
    </source>
</evidence>
<feature type="transmembrane region" description="Helical" evidence="6">
    <location>
        <begin position="105"/>
        <end position="121"/>
    </location>
</feature>
<keyword evidence="5 6" id="KW-0472">Membrane</keyword>
<comment type="similarity">
    <text evidence="2">Belongs to the TspO/BZRP family.</text>
</comment>